<sequence length="192" mass="21147">MSEEAHRIDAEVRLRPAALGDAGPLAESLSRSRTYMRPWEPVRPDAFYTEQGQRERLAVALADRDAGRAMPWVLCDAQDRAIGTFTLNGVVLGPFRSAALGYWVDVDFAGRGLATAAVRLICELARDELRLHRIEAATLPYNEASQRVLANCGFEQIGLAPGYLHIDGEWRDHRLFQRVLHDGPVTGAPAGA</sequence>
<dbReference type="GO" id="GO:0016740">
    <property type="term" value="F:transferase activity"/>
    <property type="evidence" value="ECO:0007669"/>
    <property type="project" value="UniProtKB-KW"/>
</dbReference>
<dbReference type="Proteomes" id="UP001235744">
    <property type="component" value="Chromosome"/>
</dbReference>
<evidence type="ECO:0000256" key="1">
    <source>
        <dbReference type="ARBA" id="ARBA00022679"/>
    </source>
</evidence>
<organism evidence="4 5">
    <name type="scientific">Streptomyces poriferorum</name>
    <dbReference type="NCBI Taxonomy" id="2798799"/>
    <lineage>
        <taxon>Bacteria</taxon>
        <taxon>Bacillati</taxon>
        <taxon>Actinomycetota</taxon>
        <taxon>Actinomycetes</taxon>
        <taxon>Kitasatosporales</taxon>
        <taxon>Streptomycetaceae</taxon>
        <taxon>Streptomyces</taxon>
    </lineage>
</organism>
<evidence type="ECO:0000256" key="2">
    <source>
        <dbReference type="ARBA" id="ARBA00023315"/>
    </source>
</evidence>
<accession>A0ABY9IYC2</accession>
<name>A0ABY9IYC2_9ACTN</name>
<gene>
    <name evidence="4" type="ORF">P8A19_26155</name>
</gene>
<reference evidence="4 5" key="1">
    <citation type="submission" date="2023-03" db="EMBL/GenBank/DDBJ databases">
        <title>Isolation and description of six Streptomyces strains from soil environments, able to metabolize different microbial glucans.</title>
        <authorList>
            <person name="Widen T."/>
            <person name="Larsbrink J."/>
        </authorList>
    </citation>
    <scope>NUCLEOTIDE SEQUENCE [LARGE SCALE GENOMIC DNA]</scope>
    <source>
        <strain evidence="4 5">Alt2</strain>
    </source>
</reference>
<protein>
    <submittedName>
        <fullName evidence="4">GNAT family protein</fullName>
        <ecNumber evidence="4">2.-.-.-</ecNumber>
    </submittedName>
</protein>
<evidence type="ECO:0000313" key="5">
    <source>
        <dbReference type="Proteomes" id="UP001235744"/>
    </source>
</evidence>
<keyword evidence="2" id="KW-0012">Acyltransferase</keyword>
<dbReference type="PANTHER" id="PTHR43792">
    <property type="entry name" value="GNAT FAMILY, PUTATIVE (AFU_ORTHOLOGUE AFUA_3G00765)-RELATED-RELATED"/>
    <property type="match status" value="1"/>
</dbReference>
<dbReference type="EMBL" id="CP120988">
    <property type="protein sequence ID" value="WLQ58696.1"/>
    <property type="molecule type" value="Genomic_DNA"/>
</dbReference>
<keyword evidence="5" id="KW-1185">Reference proteome</keyword>
<evidence type="ECO:0000313" key="4">
    <source>
        <dbReference type="EMBL" id="WLQ58696.1"/>
    </source>
</evidence>
<dbReference type="RefSeq" id="WP_219569820.1">
    <property type="nucleotide sequence ID" value="NZ_CP120988.1"/>
</dbReference>
<dbReference type="PANTHER" id="PTHR43792:SF8">
    <property type="entry name" value="[RIBOSOMAL PROTEIN US5]-ALANINE N-ACETYLTRANSFERASE"/>
    <property type="match status" value="1"/>
</dbReference>
<keyword evidence="1 4" id="KW-0808">Transferase</keyword>
<feature type="domain" description="N-acetyltransferase" evidence="3">
    <location>
        <begin position="12"/>
        <end position="177"/>
    </location>
</feature>
<evidence type="ECO:0000259" key="3">
    <source>
        <dbReference type="PROSITE" id="PS51186"/>
    </source>
</evidence>
<proteinExistence type="predicted"/>
<dbReference type="InterPro" id="IPR051531">
    <property type="entry name" value="N-acetyltransferase"/>
</dbReference>
<dbReference type="Pfam" id="PF13302">
    <property type="entry name" value="Acetyltransf_3"/>
    <property type="match status" value="1"/>
</dbReference>
<dbReference type="InterPro" id="IPR000182">
    <property type="entry name" value="GNAT_dom"/>
</dbReference>
<dbReference type="PROSITE" id="PS51186">
    <property type="entry name" value="GNAT"/>
    <property type="match status" value="1"/>
</dbReference>
<dbReference type="EC" id="2.-.-.-" evidence="4"/>